<dbReference type="EMBL" id="CAQQ02060724">
    <property type="status" value="NOT_ANNOTATED_CDS"/>
    <property type="molecule type" value="Genomic_DNA"/>
</dbReference>
<evidence type="ECO:0000313" key="5">
    <source>
        <dbReference type="Proteomes" id="UP000015102"/>
    </source>
</evidence>
<keyword evidence="5" id="KW-1185">Reference proteome</keyword>
<sequence length="60" mass="6852">MLGDVFLVAPVIVQGQTERDIYLPKGEWVDGNNVNVVHIGPKWIMSYPAPLRKLPYFQKI</sequence>
<evidence type="ECO:0000256" key="2">
    <source>
        <dbReference type="ARBA" id="ARBA00023295"/>
    </source>
</evidence>
<keyword evidence="1" id="KW-0378">Hydrolase</keyword>
<proteinExistence type="predicted"/>
<dbReference type="PANTHER" id="PTHR43053">
    <property type="entry name" value="GLYCOSIDASE FAMILY 31"/>
    <property type="match status" value="1"/>
</dbReference>
<accession>T1GDW2</accession>
<dbReference type="Gene3D" id="2.60.40.1180">
    <property type="entry name" value="Golgi alpha-mannosidase II"/>
    <property type="match status" value="1"/>
</dbReference>
<dbReference type="InterPro" id="IPR050985">
    <property type="entry name" value="Alpha-glycosidase_related"/>
</dbReference>
<dbReference type="InterPro" id="IPR013780">
    <property type="entry name" value="Glyco_hydro_b"/>
</dbReference>
<dbReference type="InterPro" id="IPR048395">
    <property type="entry name" value="Glyco_hydro_31_C"/>
</dbReference>
<dbReference type="HOGENOM" id="CLU_2944328_0_0_1"/>
<reference evidence="5" key="1">
    <citation type="submission" date="2013-02" db="EMBL/GenBank/DDBJ databases">
        <authorList>
            <person name="Hughes D."/>
        </authorList>
    </citation>
    <scope>NUCLEOTIDE SEQUENCE</scope>
    <source>
        <strain>Durham</strain>
        <strain evidence="5">NC isolate 2 -- Noor lab</strain>
    </source>
</reference>
<dbReference type="STRING" id="36166.T1GDW2"/>
<protein>
    <recommendedName>
        <fullName evidence="3">Glycosyl hydrolase family 31 C-terminal domain-containing protein</fullName>
    </recommendedName>
</protein>
<evidence type="ECO:0000313" key="4">
    <source>
        <dbReference type="EnsemblMetazoa" id="MESCA001513-PA"/>
    </source>
</evidence>
<dbReference type="PANTHER" id="PTHR43053:SF4">
    <property type="entry name" value="MYOGENESIS-REGULATING GLYCOSIDASE"/>
    <property type="match status" value="1"/>
</dbReference>
<dbReference type="GO" id="GO:0016798">
    <property type="term" value="F:hydrolase activity, acting on glycosyl bonds"/>
    <property type="evidence" value="ECO:0007669"/>
    <property type="project" value="UniProtKB-KW"/>
</dbReference>
<organism evidence="4 5">
    <name type="scientific">Megaselia scalaris</name>
    <name type="common">Humpbacked fly</name>
    <name type="synonym">Phora scalaris</name>
    <dbReference type="NCBI Taxonomy" id="36166"/>
    <lineage>
        <taxon>Eukaryota</taxon>
        <taxon>Metazoa</taxon>
        <taxon>Ecdysozoa</taxon>
        <taxon>Arthropoda</taxon>
        <taxon>Hexapoda</taxon>
        <taxon>Insecta</taxon>
        <taxon>Pterygota</taxon>
        <taxon>Neoptera</taxon>
        <taxon>Endopterygota</taxon>
        <taxon>Diptera</taxon>
        <taxon>Brachycera</taxon>
        <taxon>Muscomorpha</taxon>
        <taxon>Platypezoidea</taxon>
        <taxon>Phoridae</taxon>
        <taxon>Megaseliini</taxon>
        <taxon>Megaselia</taxon>
    </lineage>
</organism>
<dbReference type="Proteomes" id="UP000015102">
    <property type="component" value="Unassembled WGS sequence"/>
</dbReference>
<feature type="domain" description="Glycosyl hydrolase family 31 C-terminal" evidence="3">
    <location>
        <begin position="1"/>
        <end position="59"/>
    </location>
</feature>
<dbReference type="AlphaFoldDB" id="T1GDW2"/>
<dbReference type="EnsemblMetazoa" id="MESCA001513-RA">
    <property type="protein sequence ID" value="MESCA001513-PA"/>
    <property type="gene ID" value="MESCA001513"/>
</dbReference>
<dbReference type="Pfam" id="PF21365">
    <property type="entry name" value="Glyco_hydro_31_3rd"/>
    <property type="match status" value="1"/>
</dbReference>
<evidence type="ECO:0000256" key="1">
    <source>
        <dbReference type="ARBA" id="ARBA00022801"/>
    </source>
</evidence>
<keyword evidence="2" id="KW-0326">Glycosidase</keyword>
<reference evidence="4" key="2">
    <citation type="submission" date="2015-06" db="UniProtKB">
        <authorList>
            <consortium name="EnsemblMetazoa"/>
        </authorList>
    </citation>
    <scope>IDENTIFICATION</scope>
</reference>
<evidence type="ECO:0000259" key="3">
    <source>
        <dbReference type="Pfam" id="PF21365"/>
    </source>
</evidence>
<name>T1GDW2_MEGSC</name>
<dbReference type="SUPFAM" id="SSF51011">
    <property type="entry name" value="Glycosyl hydrolase domain"/>
    <property type="match status" value="1"/>
</dbReference>